<keyword evidence="3" id="KW-1185">Reference proteome</keyword>
<feature type="region of interest" description="Disordered" evidence="1">
    <location>
        <begin position="1"/>
        <end position="27"/>
    </location>
</feature>
<accession>A0A8S1XY86</accession>
<dbReference type="Proteomes" id="UP000683925">
    <property type="component" value="Unassembled WGS sequence"/>
</dbReference>
<comment type="caution">
    <text evidence="2">The sequence shown here is derived from an EMBL/GenBank/DDBJ whole genome shotgun (WGS) entry which is preliminary data.</text>
</comment>
<reference evidence="2" key="1">
    <citation type="submission" date="2021-01" db="EMBL/GenBank/DDBJ databases">
        <authorList>
            <consortium name="Genoscope - CEA"/>
            <person name="William W."/>
        </authorList>
    </citation>
    <scope>NUCLEOTIDE SEQUENCE</scope>
</reference>
<gene>
    <name evidence="2" type="ORF">POCTA_138.1.T1360198</name>
</gene>
<protein>
    <submittedName>
        <fullName evidence="2">Uncharacterized protein</fullName>
    </submittedName>
</protein>
<feature type="region of interest" description="Disordered" evidence="1">
    <location>
        <begin position="237"/>
        <end position="285"/>
    </location>
</feature>
<dbReference type="EMBL" id="CAJJDP010000137">
    <property type="protein sequence ID" value="CAD8205957.1"/>
    <property type="molecule type" value="Genomic_DNA"/>
</dbReference>
<proteinExistence type="predicted"/>
<evidence type="ECO:0000313" key="3">
    <source>
        <dbReference type="Proteomes" id="UP000683925"/>
    </source>
</evidence>
<dbReference type="OMA" id="HQIEETT"/>
<dbReference type="OrthoDB" id="303238at2759"/>
<sequence>MQILSESKKRIHEQSYAQKVSHPITPDKSHIKLNESLFNAKIVAKKSCSLIKDVQKDVQLTIKKYDEFLKLVNTPNKVSDSITSSPSIMKPHQIEETTEQKDDDQALLSQYQRYASSQELRRQSVPLERSELRLSSFKVKEELFPVEDISPIKQQNNSNFAFRRNSSQNLTSPLQKQSQQSILSDYQGSYAKIHLRKSPTAPRIEIEIKQQEKPQSPPDIAKRNQEWKQRLQDKINFEQKRKSEKEMKDCTFKPKLNETKMSEKSKKSIAQKNKKNQNNSQTPEVKEIMHIIADLNQFSKQLKKRL</sequence>
<feature type="compositionally biased region" description="Basic and acidic residues" evidence="1">
    <location>
        <begin position="237"/>
        <end position="266"/>
    </location>
</feature>
<dbReference type="AlphaFoldDB" id="A0A8S1XY86"/>
<evidence type="ECO:0000256" key="1">
    <source>
        <dbReference type="SAM" id="MobiDB-lite"/>
    </source>
</evidence>
<evidence type="ECO:0000313" key="2">
    <source>
        <dbReference type="EMBL" id="CAD8205957.1"/>
    </source>
</evidence>
<organism evidence="2 3">
    <name type="scientific">Paramecium octaurelia</name>
    <dbReference type="NCBI Taxonomy" id="43137"/>
    <lineage>
        <taxon>Eukaryota</taxon>
        <taxon>Sar</taxon>
        <taxon>Alveolata</taxon>
        <taxon>Ciliophora</taxon>
        <taxon>Intramacronucleata</taxon>
        <taxon>Oligohymenophorea</taxon>
        <taxon>Peniculida</taxon>
        <taxon>Parameciidae</taxon>
        <taxon>Paramecium</taxon>
    </lineage>
</organism>
<name>A0A8S1XY86_PAROT</name>